<dbReference type="EMBL" id="CAXKWB010007063">
    <property type="protein sequence ID" value="CAL4085533.1"/>
    <property type="molecule type" value="Genomic_DNA"/>
</dbReference>
<dbReference type="Proteomes" id="UP001497623">
    <property type="component" value="Unassembled WGS sequence"/>
</dbReference>
<evidence type="ECO:0000313" key="3">
    <source>
        <dbReference type="Proteomes" id="UP001497623"/>
    </source>
</evidence>
<gene>
    <name evidence="2" type="ORF">MNOR_LOCUS12728</name>
</gene>
<name>A0AAV2QJ13_MEGNR</name>
<dbReference type="AlphaFoldDB" id="A0AAV2QJ13"/>
<organism evidence="2 3">
    <name type="scientific">Meganyctiphanes norvegica</name>
    <name type="common">Northern krill</name>
    <name type="synonym">Thysanopoda norvegica</name>
    <dbReference type="NCBI Taxonomy" id="48144"/>
    <lineage>
        <taxon>Eukaryota</taxon>
        <taxon>Metazoa</taxon>
        <taxon>Ecdysozoa</taxon>
        <taxon>Arthropoda</taxon>
        <taxon>Crustacea</taxon>
        <taxon>Multicrustacea</taxon>
        <taxon>Malacostraca</taxon>
        <taxon>Eumalacostraca</taxon>
        <taxon>Eucarida</taxon>
        <taxon>Euphausiacea</taxon>
        <taxon>Euphausiidae</taxon>
        <taxon>Meganyctiphanes</taxon>
    </lineage>
</organism>
<comment type="caution">
    <text evidence="2">The sequence shown here is derived from an EMBL/GenBank/DDBJ whole genome shotgun (WGS) entry which is preliminary data.</text>
</comment>
<proteinExistence type="predicted"/>
<protein>
    <recommendedName>
        <fullName evidence="4">Reverse transcriptase domain-containing protein</fullName>
    </recommendedName>
</protein>
<accession>A0AAV2QJ13</accession>
<evidence type="ECO:0008006" key="4">
    <source>
        <dbReference type="Google" id="ProtNLM"/>
    </source>
</evidence>
<keyword evidence="3" id="KW-1185">Reference proteome</keyword>
<dbReference type="PANTHER" id="PTHR19446">
    <property type="entry name" value="REVERSE TRANSCRIPTASES"/>
    <property type="match status" value="1"/>
</dbReference>
<evidence type="ECO:0000256" key="1">
    <source>
        <dbReference type="SAM" id="MobiDB-lite"/>
    </source>
</evidence>
<evidence type="ECO:0000313" key="2">
    <source>
        <dbReference type="EMBL" id="CAL4085533.1"/>
    </source>
</evidence>
<feature type="region of interest" description="Disordered" evidence="1">
    <location>
        <begin position="367"/>
        <end position="390"/>
    </location>
</feature>
<reference evidence="2 3" key="1">
    <citation type="submission" date="2024-05" db="EMBL/GenBank/DDBJ databases">
        <authorList>
            <person name="Wallberg A."/>
        </authorList>
    </citation>
    <scope>NUCLEOTIDE SEQUENCE [LARGE SCALE GENOMIC DNA]</scope>
</reference>
<sequence length="390" mass="45547">MKKNTNWEEYKRRLEEIPEINLDGRNILDLHNEFSKLFTDLADAKNTSTPIKAFTKKNNLKTTTKFKRLTKILDRYHHALMTNGLTNHLSIAIRNTQLMLIQEGNVCKEEWWQAQIEKVELAAKCNIKFWKRINHLSGRQKTHVPPLKYDLNGTEQTAKTDEEKENLFTNILRQACRISPEENTNYCQDNERRVKEELQNKTQEITTEWIINLDEIRDNSNRLPFSNLDILNTIKSLKNRAPGPTGLRKPFFSNLPPNIISNICHLFNCCYATGIYPNHFKTAEIIMIPKNTAPSANPEKYRPISLLNIMGKFFAKLLNNMLIKQFERNHTLKDSQHGFRKKEEPLPYSPTYMKEYPEKRVQTAEHWSPWSLGMSKKPLTKPGTRPSHSS</sequence>